<dbReference type="InterPro" id="IPR045607">
    <property type="entry name" value="DUF6452"/>
</dbReference>
<organism evidence="2 3">
    <name type="scientific">Chitinophaga pollutisoli</name>
    <dbReference type="NCBI Taxonomy" id="3133966"/>
    <lineage>
        <taxon>Bacteria</taxon>
        <taxon>Pseudomonadati</taxon>
        <taxon>Bacteroidota</taxon>
        <taxon>Chitinophagia</taxon>
        <taxon>Chitinophagales</taxon>
        <taxon>Chitinophagaceae</taxon>
        <taxon>Chitinophaga</taxon>
    </lineage>
</organism>
<dbReference type="RefSeq" id="WP_341838267.1">
    <property type="nucleotide sequence ID" value="NZ_CP149822.1"/>
</dbReference>
<protein>
    <submittedName>
        <fullName evidence="2">DUF6452 family protein</fullName>
    </submittedName>
</protein>
<accession>A0ABZ2YVH1</accession>
<name>A0ABZ2YVH1_9BACT</name>
<feature type="signal peptide" evidence="1">
    <location>
        <begin position="1"/>
        <end position="15"/>
    </location>
</feature>
<sequence length="155" mass="17404">MKYLILLLCSFTALAACNDDTKSCDQDTRTFANARFRYTKPGTNTIVDTVMPKVTVWGLGKDSLIRKRTGMSGMQLPLDANNDTSRFYFQTDSTRVADTLTFAYKRQPHFVSAGCGVAMFYNIDSAWSTQNVVKSVQLNAKNITTINEVHIILHF</sequence>
<dbReference type="PROSITE" id="PS51257">
    <property type="entry name" value="PROKAR_LIPOPROTEIN"/>
    <property type="match status" value="1"/>
</dbReference>
<feature type="chain" id="PRO_5046606813" evidence="1">
    <location>
        <begin position="16"/>
        <end position="155"/>
    </location>
</feature>
<evidence type="ECO:0000256" key="1">
    <source>
        <dbReference type="SAM" id="SignalP"/>
    </source>
</evidence>
<dbReference type="Pfam" id="PF20050">
    <property type="entry name" value="DUF6452"/>
    <property type="match status" value="1"/>
</dbReference>
<keyword evidence="3" id="KW-1185">Reference proteome</keyword>
<evidence type="ECO:0000313" key="3">
    <source>
        <dbReference type="Proteomes" id="UP001485459"/>
    </source>
</evidence>
<dbReference type="EMBL" id="CP149822">
    <property type="protein sequence ID" value="WZN43458.1"/>
    <property type="molecule type" value="Genomic_DNA"/>
</dbReference>
<gene>
    <name evidence="2" type="ORF">WJU16_10490</name>
</gene>
<reference evidence="3" key="1">
    <citation type="submission" date="2024-03" db="EMBL/GenBank/DDBJ databases">
        <title>Chitinophaga horti sp. nov., isolated from garden soil.</title>
        <authorList>
            <person name="Lee D.S."/>
            <person name="Han D.M."/>
            <person name="Baek J.H."/>
            <person name="Choi D.G."/>
            <person name="Jeon J.H."/>
            <person name="Jeon C.O."/>
        </authorList>
    </citation>
    <scope>NUCLEOTIDE SEQUENCE [LARGE SCALE GENOMIC DNA]</scope>
    <source>
        <strain evidence="3">GPA1</strain>
    </source>
</reference>
<keyword evidence="1" id="KW-0732">Signal</keyword>
<dbReference type="Proteomes" id="UP001485459">
    <property type="component" value="Chromosome"/>
</dbReference>
<evidence type="ECO:0000313" key="2">
    <source>
        <dbReference type="EMBL" id="WZN43458.1"/>
    </source>
</evidence>
<proteinExistence type="predicted"/>